<dbReference type="AlphaFoldDB" id="A0AA40FCN6"/>
<keyword evidence="8" id="KW-0732">Signal</keyword>
<keyword evidence="4" id="KW-0479">Metal-binding</keyword>
<evidence type="ECO:0000256" key="2">
    <source>
        <dbReference type="ARBA" id="ARBA00022559"/>
    </source>
</evidence>
<dbReference type="EMBL" id="JAUKUD010000001">
    <property type="protein sequence ID" value="KAK0755167.1"/>
    <property type="molecule type" value="Genomic_DNA"/>
</dbReference>
<feature type="signal peptide" evidence="8">
    <location>
        <begin position="1"/>
        <end position="17"/>
    </location>
</feature>
<dbReference type="Pfam" id="PF01328">
    <property type="entry name" value="Peroxidase_2"/>
    <property type="match status" value="1"/>
</dbReference>
<protein>
    <submittedName>
        <fullName evidence="10">Chloroperoxidase</fullName>
    </submittedName>
</protein>
<dbReference type="InterPro" id="IPR036851">
    <property type="entry name" value="Chloroperoxidase-like_sf"/>
</dbReference>
<evidence type="ECO:0000256" key="5">
    <source>
        <dbReference type="ARBA" id="ARBA00023002"/>
    </source>
</evidence>
<feature type="chain" id="PRO_5041436409" evidence="8">
    <location>
        <begin position="18"/>
        <end position="258"/>
    </location>
</feature>
<keyword evidence="11" id="KW-1185">Reference proteome</keyword>
<evidence type="ECO:0000256" key="7">
    <source>
        <dbReference type="ARBA" id="ARBA00025795"/>
    </source>
</evidence>
<evidence type="ECO:0000256" key="3">
    <source>
        <dbReference type="ARBA" id="ARBA00022617"/>
    </source>
</evidence>
<comment type="caution">
    <text evidence="10">The sequence shown here is derived from an EMBL/GenBank/DDBJ whole genome shotgun (WGS) entry which is preliminary data.</text>
</comment>
<sequence length="258" mass="28074">MKINLFLVASTAGVVLAGPKWPSLEPKGHHWLAPGPNDSRSPCPGLNALANHGYLPRNGREIDINAIRTAVSVAYNYAPATFDDAFKEAVDFKLTTTGNASTIHLADLAKHDNIEFDGSLSRNDIFFGDNNHFDAKIWAMTSARLKLNDSGPEKLENYVTVEVAAKAQAARVVDAKKANPSFNASANQMRGGPGTTALYLTTLWDDKAGAVPKSWIRAWFECGRIPYHEGYQPPATPLTGETIRNMFKQVASFQAKAT</sequence>
<comment type="cofactor">
    <cofactor evidence="1">
        <name>heme b</name>
        <dbReference type="ChEBI" id="CHEBI:60344"/>
    </cofactor>
</comment>
<keyword evidence="5" id="KW-0560">Oxidoreductase</keyword>
<name>A0AA40FCN6_9PEZI</name>
<accession>A0AA40FCN6</accession>
<keyword evidence="6" id="KW-0408">Iron</keyword>
<reference evidence="10" key="1">
    <citation type="submission" date="2023-06" db="EMBL/GenBank/DDBJ databases">
        <title>Genome-scale phylogeny and comparative genomics of the fungal order Sordariales.</title>
        <authorList>
            <consortium name="Lawrence Berkeley National Laboratory"/>
            <person name="Hensen N."/>
            <person name="Bonometti L."/>
            <person name="Westerberg I."/>
            <person name="Brannstrom I.O."/>
            <person name="Guillou S."/>
            <person name="Cros-Aarteil S."/>
            <person name="Calhoun S."/>
            <person name="Haridas S."/>
            <person name="Kuo A."/>
            <person name="Mondo S."/>
            <person name="Pangilinan J."/>
            <person name="Riley R."/>
            <person name="LaButti K."/>
            <person name="Andreopoulos B."/>
            <person name="Lipzen A."/>
            <person name="Chen C."/>
            <person name="Yanf M."/>
            <person name="Daum C."/>
            <person name="Ng V."/>
            <person name="Clum A."/>
            <person name="Steindorff A."/>
            <person name="Ohm R."/>
            <person name="Martin F."/>
            <person name="Silar P."/>
            <person name="Natvig D."/>
            <person name="Lalanne C."/>
            <person name="Gautier V."/>
            <person name="Ament-velasquez S.L."/>
            <person name="Kruys A."/>
            <person name="Hutchinson M.I."/>
            <person name="Powell A.J."/>
            <person name="Barry K."/>
            <person name="Miller A.N."/>
            <person name="Grigoriev I.V."/>
            <person name="Debuchy R."/>
            <person name="Gladieux P."/>
            <person name="Thoren M.H."/>
            <person name="Johannesson H."/>
        </authorList>
    </citation>
    <scope>NUCLEOTIDE SEQUENCE</scope>
    <source>
        <strain evidence="10">SMH3187-1</strain>
    </source>
</reference>
<keyword evidence="3" id="KW-0349">Heme</keyword>
<evidence type="ECO:0000256" key="1">
    <source>
        <dbReference type="ARBA" id="ARBA00001970"/>
    </source>
</evidence>
<evidence type="ECO:0000313" key="11">
    <source>
        <dbReference type="Proteomes" id="UP001172155"/>
    </source>
</evidence>
<comment type="similarity">
    <text evidence="7">Belongs to the chloroperoxidase family.</text>
</comment>
<proteinExistence type="inferred from homology"/>
<dbReference type="PANTHER" id="PTHR33577:SF19">
    <property type="entry name" value="HEME HALOPEROXIDASE FAMILY PROFILE DOMAIN-CONTAINING PROTEIN-RELATED"/>
    <property type="match status" value="1"/>
</dbReference>
<dbReference type="PROSITE" id="PS51405">
    <property type="entry name" value="HEME_HALOPEROXIDASE"/>
    <property type="match status" value="1"/>
</dbReference>
<feature type="domain" description="Heme haloperoxidase family profile" evidence="9">
    <location>
        <begin position="27"/>
        <end position="252"/>
    </location>
</feature>
<evidence type="ECO:0000313" key="10">
    <source>
        <dbReference type="EMBL" id="KAK0755167.1"/>
    </source>
</evidence>
<evidence type="ECO:0000256" key="6">
    <source>
        <dbReference type="ARBA" id="ARBA00023004"/>
    </source>
</evidence>
<keyword evidence="2" id="KW-0575">Peroxidase</keyword>
<gene>
    <name evidence="10" type="ORF">B0T18DRAFT_315949</name>
</gene>
<dbReference type="Proteomes" id="UP001172155">
    <property type="component" value="Unassembled WGS sequence"/>
</dbReference>
<evidence type="ECO:0000259" key="9">
    <source>
        <dbReference type="PROSITE" id="PS51405"/>
    </source>
</evidence>
<dbReference type="InterPro" id="IPR000028">
    <property type="entry name" value="Chloroperoxidase"/>
</dbReference>
<evidence type="ECO:0000256" key="4">
    <source>
        <dbReference type="ARBA" id="ARBA00022723"/>
    </source>
</evidence>
<evidence type="ECO:0000256" key="8">
    <source>
        <dbReference type="SAM" id="SignalP"/>
    </source>
</evidence>
<dbReference type="Gene3D" id="1.10.489.10">
    <property type="entry name" value="Chloroperoxidase-like"/>
    <property type="match status" value="1"/>
</dbReference>
<dbReference type="PANTHER" id="PTHR33577">
    <property type="entry name" value="STERIGMATOCYSTIN BIOSYNTHESIS PEROXIDASE STCC-RELATED"/>
    <property type="match status" value="1"/>
</dbReference>
<dbReference type="GO" id="GO:0004601">
    <property type="term" value="F:peroxidase activity"/>
    <property type="evidence" value="ECO:0007669"/>
    <property type="project" value="UniProtKB-KW"/>
</dbReference>
<dbReference type="SUPFAM" id="SSF47571">
    <property type="entry name" value="Cloroperoxidase"/>
    <property type="match status" value="1"/>
</dbReference>
<dbReference type="GO" id="GO:0046872">
    <property type="term" value="F:metal ion binding"/>
    <property type="evidence" value="ECO:0007669"/>
    <property type="project" value="UniProtKB-KW"/>
</dbReference>
<organism evidence="10 11">
    <name type="scientific">Schizothecium vesticola</name>
    <dbReference type="NCBI Taxonomy" id="314040"/>
    <lineage>
        <taxon>Eukaryota</taxon>
        <taxon>Fungi</taxon>
        <taxon>Dikarya</taxon>
        <taxon>Ascomycota</taxon>
        <taxon>Pezizomycotina</taxon>
        <taxon>Sordariomycetes</taxon>
        <taxon>Sordariomycetidae</taxon>
        <taxon>Sordariales</taxon>
        <taxon>Schizotheciaceae</taxon>
        <taxon>Schizothecium</taxon>
    </lineage>
</organism>